<dbReference type="Pfam" id="PF00132">
    <property type="entry name" value="Hexapep"/>
    <property type="match status" value="2"/>
</dbReference>
<name>A0ABV6YP21_UNCEI</name>
<keyword evidence="1" id="KW-0808">Transferase</keyword>
<gene>
    <name evidence="1" type="ORF">ACFL2Z_02765</name>
</gene>
<dbReference type="CDD" id="cd03358">
    <property type="entry name" value="LbH_WxcM_N_like"/>
    <property type="match status" value="1"/>
</dbReference>
<comment type="caution">
    <text evidence="1">The sequence shown here is derived from an EMBL/GenBank/DDBJ whole genome shotgun (WGS) entry which is preliminary data.</text>
</comment>
<dbReference type="SUPFAM" id="SSF51161">
    <property type="entry name" value="Trimeric LpxA-like enzymes"/>
    <property type="match status" value="1"/>
</dbReference>
<dbReference type="PANTHER" id="PTHR43300">
    <property type="entry name" value="ACETYLTRANSFERASE"/>
    <property type="match status" value="1"/>
</dbReference>
<dbReference type="Gene3D" id="2.160.10.10">
    <property type="entry name" value="Hexapeptide repeat proteins"/>
    <property type="match status" value="1"/>
</dbReference>
<evidence type="ECO:0000313" key="1">
    <source>
        <dbReference type="EMBL" id="MFC1799814.1"/>
    </source>
</evidence>
<proteinExistence type="predicted"/>
<dbReference type="EMBL" id="JBHPEI010000033">
    <property type="protein sequence ID" value="MFC1799814.1"/>
    <property type="molecule type" value="Genomic_DNA"/>
</dbReference>
<dbReference type="EC" id="2.3.1.-" evidence="1"/>
<dbReference type="InterPro" id="IPR011004">
    <property type="entry name" value="Trimer_LpxA-like_sf"/>
</dbReference>
<protein>
    <submittedName>
        <fullName evidence="1">Acyltransferase</fullName>
        <ecNumber evidence="1">2.3.1.-</ecNumber>
    </submittedName>
</protein>
<organism evidence="1 2">
    <name type="scientific">Eiseniibacteriota bacterium</name>
    <dbReference type="NCBI Taxonomy" id="2212470"/>
    <lineage>
        <taxon>Bacteria</taxon>
        <taxon>Candidatus Eiseniibacteriota</taxon>
    </lineage>
</organism>
<dbReference type="InterPro" id="IPR050179">
    <property type="entry name" value="Trans_hexapeptide_repeat"/>
</dbReference>
<keyword evidence="2" id="KW-1185">Reference proteome</keyword>
<accession>A0ABV6YP21</accession>
<keyword evidence="1" id="KW-0012">Acyltransferase</keyword>
<evidence type="ECO:0000313" key="2">
    <source>
        <dbReference type="Proteomes" id="UP001594288"/>
    </source>
</evidence>
<reference evidence="1 2" key="1">
    <citation type="submission" date="2024-09" db="EMBL/GenBank/DDBJ databases">
        <authorList>
            <person name="D'Angelo T."/>
        </authorList>
    </citation>
    <scope>NUCLEOTIDE SEQUENCE [LARGE SCALE GENOMIC DNA]</scope>
    <source>
        <strain evidence="1">SAG AM-311-F02</strain>
    </source>
</reference>
<dbReference type="GO" id="GO:0016746">
    <property type="term" value="F:acyltransferase activity"/>
    <property type="evidence" value="ECO:0007669"/>
    <property type="project" value="UniProtKB-KW"/>
</dbReference>
<sequence>MKTSGPEVKMGEGSVVDVGAIIGYPASRGKDVGLIEIGENARIRSGTVIYGGVRIGKNLQTGHNVVIREENEIGDDFAIWNNTVIDYGCRIGVNVKIHCNCYIAQFTIVEDNAFMAPGVTIANDLHPGCEFSSKCMRGPHIGKGAQIGVNVTILPFVKIGEGCLIGGGSVVSKDLPPFSLAYGNPARVVRDVRELECTKGLTDRPYNIP</sequence>
<dbReference type="Proteomes" id="UP001594288">
    <property type="component" value="Unassembled WGS sequence"/>
</dbReference>
<dbReference type="InterPro" id="IPR001451">
    <property type="entry name" value="Hexapep"/>
</dbReference>